<dbReference type="Proteomes" id="UP001327093">
    <property type="component" value="Unassembled WGS sequence"/>
</dbReference>
<organism evidence="2 3">
    <name type="scientific">Saccharopolyspora mangrovi</name>
    <dbReference type="NCBI Taxonomy" id="3082379"/>
    <lineage>
        <taxon>Bacteria</taxon>
        <taxon>Bacillati</taxon>
        <taxon>Actinomycetota</taxon>
        <taxon>Actinomycetes</taxon>
        <taxon>Pseudonocardiales</taxon>
        <taxon>Pseudonocardiaceae</taxon>
        <taxon>Saccharopolyspora</taxon>
    </lineage>
</organism>
<dbReference type="RefSeq" id="WP_324267200.1">
    <property type="nucleotide sequence ID" value="NZ_JAWLNX010000014.1"/>
</dbReference>
<sequence length="41" mass="4180">MLAGQALAKITGIPLDASILLCAGLSAAIAIVGYRLIHRFG</sequence>
<protein>
    <submittedName>
        <fullName evidence="2">Uncharacterized protein</fullName>
    </submittedName>
</protein>
<reference evidence="2 3" key="1">
    <citation type="submission" date="2023-10" db="EMBL/GenBank/DDBJ databases">
        <title>Saccharopolyspora sp. nov., isolated from mangrove soil.</title>
        <authorList>
            <person name="Lu Y."/>
            <person name="Liu W."/>
        </authorList>
    </citation>
    <scope>NUCLEOTIDE SEQUENCE [LARGE SCALE GENOMIC DNA]</scope>
    <source>
        <strain evidence="2 3">S2-29</strain>
    </source>
</reference>
<gene>
    <name evidence="2" type="ORF">R4I43_20095</name>
</gene>
<keyword evidence="1" id="KW-1133">Transmembrane helix</keyword>
<feature type="transmembrane region" description="Helical" evidence="1">
    <location>
        <begin position="17"/>
        <end position="37"/>
    </location>
</feature>
<keyword evidence="1" id="KW-0472">Membrane</keyword>
<evidence type="ECO:0000313" key="3">
    <source>
        <dbReference type="Proteomes" id="UP001327093"/>
    </source>
</evidence>
<keyword evidence="1" id="KW-0812">Transmembrane</keyword>
<comment type="caution">
    <text evidence="2">The sequence shown here is derived from an EMBL/GenBank/DDBJ whole genome shotgun (WGS) entry which is preliminary data.</text>
</comment>
<dbReference type="EMBL" id="JAWLNX010000014">
    <property type="protein sequence ID" value="MEB3369714.1"/>
    <property type="molecule type" value="Genomic_DNA"/>
</dbReference>
<keyword evidence="3" id="KW-1185">Reference proteome</keyword>
<name>A0ABU6ADT5_9PSEU</name>
<proteinExistence type="predicted"/>
<evidence type="ECO:0000313" key="2">
    <source>
        <dbReference type="EMBL" id="MEB3369714.1"/>
    </source>
</evidence>
<accession>A0ABU6ADT5</accession>
<evidence type="ECO:0000256" key="1">
    <source>
        <dbReference type="SAM" id="Phobius"/>
    </source>
</evidence>